<dbReference type="KEGG" id="ccro:CMC5_076820"/>
<dbReference type="EMBL" id="CP012159">
    <property type="protein sequence ID" value="AKT43450.1"/>
    <property type="molecule type" value="Genomic_DNA"/>
</dbReference>
<dbReference type="Gene3D" id="3.30.930.10">
    <property type="entry name" value="Bira Bifunctional Protein, Domain 2"/>
    <property type="match status" value="1"/>
</dbReference>
<evidence type="ECO:0000313" key="2">
    <source>
        <dbReference type="EMBL" id="AKT43450.1"/>
    </source>
</evidence>
<dbReference type="InterPro" id="IPR004143">
    <property type="entry name" value="BPL_LPL_catalytic"/>
</dbReference>
<dbReference type="InterPro" id="IPR045864">
    <property type="entry name" value="aa-tRNA-synth_II/BPL/LPL"/>
</dbReference>
<reference evidence="2 3" key="1">
    <citation type="submission" date="2015-07" db="EMBL/GenBank/DDBJ databases">
        <title>Genome analysis of myxobacterium Chondromyces crocatus Cm c5 reveals a high potential for natural compound synthesis and the genetic basis for the loss of fruiting body formation.</title>
        <authorList>
            <person name="Zaburannyi N."/>
            <person name="Bunk B."/>
            <person name="Maier J."/>
            <person name="Overmann J."/>
            <person name="Mueller R."/>
        </authorList>
    </citation>
    <scope>NUCLEOTIDE SEQUENCE [LARGE SCALE GENOMIC DNA]</scope>
    <source>
        <strain evidence="2 3">Cm c5</strain>
    </source>
</reference>
<protein>
    <recommendedName>
        <fullName evidence="1">BPL/LPL catalytic domain-containing protein</fullName>
    </recommendedName>
</protein>
<dbReference type="SUPFAM" id="SSF55681">
    <property type="entry name" value="Class II aaRS and biotin synthetases"/>
    <property type="match status" value="1"/>
</dbReference>
<name>A0A0K1ER91_CHOCO</name>
<gene>
    <name evidence="2" type="ORF">CMC5_076820</name>
</gene>
<feature type="domain" description="BPL/LPL catalytic" evidence="1">
    <location>
        <begin position="14"/>
        <end position="135"/>
    </location>
</feature>
<dbReference type="Pfam" id="PF21948">
    <property type="entry name" value="LplA-B_cat"/>
    <property type="match status" value="1"/>
</dbReference>
<keyword evidence="3" id="KW-1185">Reference proteome</keyword>
<evidence type="ECO:0000313" key="3">
    <source>
        <dbReference type="Proteomes" id="UP000067626"/>
    </source>
</evidence>
<dbReference type="AlphaFoldDB" id="A0A0K1ER91"/>
<dbReference type="STRING" id="52.CMC5_076820"/>
<evidence type="ECO:0000259" key="1">
    <source>
        <dbReference type="Pfam" id="PF21948"/>
    </source>
</evidence>
<dbReference type="Proteomes" id="UP000067626">
    <property type="component" value="Chromosome"/>
</dbReference>
<organism evidence="2 3">
    <name type="scientific">Chondromyces crocatus</name>
    <dbReference type="NCBI Taxonomy" id="52"/>
    <lineage>
        <taxon>Bacteria</taxon>
        <taxon>Pseudomonadati</taxon>
        <taxon>Myxococcota</taxon>
        <taxon>Polyangia</taxon>
        <taxon>Polyangiales</taxon>
        <taxon>Polyangiaceae</taxon>
        <taxon>Chondromyces</taxon>
    </lineage>
</organism>
<proteinExistence type="predicted"/>
<dbReference type="RefSeq" id="WP_245678098.1">
    <property type="nucleotide sequence ID" value="NZ_CP012159.1"/>
</dbReference>
<accession>A0A0K1ER91</accession>
<sequence>MRCLPTAYRSLREAMMLAPTLLDAARQEGRPWMAGSLVEGPAILLGAAQRAGRVVKLAACAEAGISVFRRATTGTAVHLGGRGVVWTLALPDVAALAHDATARTVLNRNVRFFLKGFGRAGVQAHYFGREWISIRRRPAAVIAAETTVEGAVVLEVWSGLDASLALPGRCAAPEELVLDRWLGKQPAALAEVLPAGVTPEILVEEVLVGIAAAAQVTREPVELRTGELSGLVDGSSGFGLPSSPPVAVSLERVPIGWIEAETLPAGDSLASESATRETCPRVWLGGDVITGTWVLDALARGATSGDGSSTPRLEPDAVILEGATLEVLGTLAQRARSR</sequence>